<organism evidence="2 3">
    <name type="scientific">Nocardia xishanensis</name>
    <dbReference type="NCBI Taxonomy" id="238964"/>
    <lineage>
        <taxon>Bacteria</taxon>
        <taxon>Bacillati</taxon>
        <taxon>Actinomycetota</taxon>
        <taxon>Actinomycetes</taxon>
        <taxon>Mycobacteriales</taxon>
        <taxon>Nocardiaceae</taxon>
        <taxon>Nocardia</taxon>
    </lineage>
</organism>
<accession>A0ABW7WY83</accession>
<gene>
    <name evidence="2" type="ORF">ACH49W_10595</name>
</gene>
<evidence type="ECO:0000313" key="3">
    <source>
        <dbReference type="Proteomes" id="UP001611415"/>
    </source>
</evidence>
<evidence type="ECO:0008006" key="4">
    <source>
        <dbReference type="Google" id="ProtNLM"/>
    </source>
</evidence>
<protein>
    <recommendedName>
        <fullName evidence="4">SHOCT domain-containing protein</fullName>
    </recommendedName>
</protein>
<keyword evidence="3" id="KW-1185">Reference proteome</keyword>
<evidence type="ECO:0000313" key="2">
    <source>
        <dbReference type="EMBL" id="MFI2473813.1"/>
    </source>
</evidence>
<comment type="caution">
    <text evidence="2">The sequence shown here is derived from an EMBL/GenBank/DDBJ whole genome shotgun (WGS) entry which is preliminary data.</text>
</comment>
<proteinExistence type="predicted"/>
<keyword evidence="1" id="KW-0472">Membrane</keyword>
<keyword evidence="1" id="KW-0812">Transmembrane</keyword>
<dbReference type="EMBL" id="JBIRYO010000005">
    <property type="protein sequence ID" value="MFI2473813.1"/>
    <property type="molecule type" value="Genomic_DNA"/>
</dbReference>
<sequence>MDYSAHARTMTLFTQSEALTLLADHYDGGWHPWPFFWIFPLLFWLTFLVLIFLARNRFRRHTGIGVLRDAFARGEITEAQYRERLAVLRETGR</sequence>
<feature type="transmembrane region" description="Helical" evidence="1">
    <location>
        <begin position="35"/>
        <end position="54"/>
    </location>
</feature>
<evidence type="ECO:0000256" key="1">
    <source>
        <dbReference type="SAM" id="Phobius"/>
    </source>
</evidence>
<dbReference type="Proteomes" id="UP001611415">
    <property type="component" value="Unassembled WGS sequence"/>
</dbReference>
<keyword evidence="1" id="KW-1133">Transmembrane helix</keyword>
<dbReference type="RefSeq" id="WP_357406587.1">
    <property type="nucleotide sequence ID" value="NZ_JBEYCD010000008.1"/>
</dbReference>
<reference evidence="2 3" key="1">
    <citation type="submission" date="2024-10" db="EMBL/GenBank/DDBJ databases">
        <title>The Natural Products Discovery Center: Release of the First 8490 Sequenced Strains for Exploring Actinobacteria Biosynthetic Diversity.</title>
        <authorList>
            <person name="Kalkreuter E."/>
            <person name="Kautsar S.A."/>
            <person name="Yang D."/>
            <person name="Bader C.D."/>
            <person name="Teijaro C.N."/>
            <person name="Fluegel L."/>
            <person name="Davis C.M."/>
            <person name="Simpson J.R."/>
            <person name="Lauterbach L."/>
            <person name="Steele A.D."/>
            <person name="Gui C."/>
            <person name="Meng S."/>
            <person name="Li G."/>
            <person name="Viehrig K."/>
            <person name="Ye F."/>
            <person name="Su P."/>
            <person name="Kiefer A.F."/>
            <person name="Nichols A."/>
            <person name="Cepeda A.J."/>
            <person name="Yan W."/>
            <person name="Fan B."/>
            <person name="Jiang Y."/>
            <person name="Adhikari A."/>
            <person name="Zheng C.-J."/>
            <person name="Schuster L."/>
            <person name="Cowan T.M."/>
            <person name="Smanski M.J."/>
            <person name="Chevrette M.G."/>
            <person name="De Carvalho L.P.S."/>
            <person name="Shen B."/>
        </authorList>
    </citation>
    <scope>NUCLEOTIDE SEQUENCE [LARGE SCALE GENOMIC DNA]</scope>
    <source>
        <strain evidence="2 3">NPDC019275</strain>
    </source>
</reference>
<name>A0ABW7WY83_9NOCA</name>